<evidence type="ECO:0000313" key="2">
    <source>
        <dbReference type="Proteomes" id="UP001163321"/>
    </source>
</evidence>
<dbReference type="EMBL" id="CM047582">
    <property type="protein sequence ID" value="KAI9915832.1"/>
    <property type="molecule type" value="Genomic_DNA"/>
</dbReference>
<reference evidence="1 2" key="1">
    <citation type="journal article" date="2022" name="bioRxiv">
        <title>The genome of the oomycete Peronosclerospora sorghi, a cosmopolitan pathogen of maize and sorghum, is inflated with dispersed pseudogenes.</title>
        <authorList>
            <person name="Fletcher K."/>
            <person name="Martin F."/>
            <person name="Isakeit T."/>
            <person name="Cavanaugh K."/>
            <person name="Magill C."/>
            <person name="Michelmore R."/>
        </authorList>
    </citation>
    <scope>NUCLEOTIDE SEQUENCE [LARGE SCALE GENOMIC DNA]</scope>
    <source>
        <strain evidence="1">P6</strain>
    </source>
</reference>
<keyword evidence="2" id="KW-1185">Reference proteome</keyword>
<organism evidence="1 2">
    <name type="scientific">Peronosclerospora sorghi</name>
    <dbReference type="NCBI Taxonomy" id="230839"/>
    <lineage>
        <taxon>Eukaryota</taxon>
        <taxon>Sar</taxon>
        <taxon>Stramenopiles</taxon>
        <taxon>Oomycota</taxon>
        <taxon>Peronosporomycetes</taxon>
        <taxon>Peronosporales</taxon>
        <taxon>Peronosporaceae</taxon>
        <taxon>Peronosclerospora</taxon>
    </lineage>
</organism>
<accession>A0ACC0WAQ7</accession>
<gene>
    <name evidence="1" type="ORF">PsorP6_007979</name>
</gene>
<evidence type="ECO:0000313" key="1">
    <source>
        <dbReference type="EMBL" id="KAI9915832.1"/>
    </source>
</evidence>
<name>A0ACC0WAQ7_9STRA</name>
<sequence>MDTDIVFRTSRSDERAPTSGKHEHVLKGRGHGGKKREGLSPWEPCGKPSGINPYEVLSILKQMPNIEPKKTSVQLRELPDQTIVGWPDDIRALTAKIIPVGV</sequence>
<comment type="caution">
    <text evidence="1">The sequence shown here is derived from an EMBL/GenBank/DDBJ whole genome shotgun (WGS) entry which is preliminary data.</text>
</comment>
<protein>
    <submittedName>
        <fullName evidence="1">Uncharacterized protein</fullName>
    </submittedName>
</protein>
<proteinExistence type="predicted"/>
<dbReference type="Proteomes" id="UP001163321">
    <property type="component" value="Chromosome 3"/>
</dbReference>